<organism evidence="4 5">
    <name type="scientific">Ramlibacter tataouinensis</name>
    <dbReference type="NCBI Taxonomy" id="94132"/>
    <lineage>
        <taxon>Bacteria</taxon>
        <taxon>Pseudomonadati</taxon>
        <taxon>Pseudomonadota</taxon>
        <taxon>Betaproteobacteria</taxon>
        <taxon>Burkholderiales</taxon>
        <taxon>Comamonadaceae</taxon>
        <taxon>Ramlibacter</taxon>
    </lineage>
</organism>
<feature type="active site" evidence="1">
    <location>
        <position position="35"/>
    </location>
</feature>
<feature type="domain" description="Fluoroacetyl-CoA-specific thioesterase-like" evidence="3">
    <location>
        <begin position="17"/>
        <end position="118"/>
    </location>
</feature>
<feature type="binding site" evidence="2">
    <location>
        <position position="62"/>
    </location>
    <ligand>
        <name>CoA</name>
        <dbReference type="ChEBI" id="CHEBI:57287"/>
    </ligand>
</feature>
<reference evidence="4 5" key="1">
    <citation type="journal article" date="2014" name="Int. J. Syst. Evol. Microbiol.">
        <title>Ramlibacter solisilvae sp. nov., isolated from forest soil, and emended description of the genus Ramlibacter.</title>
        <authorList>
            <person name="Lee H.J."/>
            <person name="Lee S.H."/>
            <person name="Lee S.S."/>
            <person name="Lee J.S."/>
            <person name="Kim Y."/>
            <person name="Kim S.C."/>
            <person name="Jeon C.O."/>
        </authorList>
    </citation>
    <scope>NUCLEOTIDE SEQUENCE [LARGE SCALE GENOMIC DNA]</scope>
    <source>
        <strain evidence="4 5">5-10</strain>
    </source>
</reference>
<evidence type="ECO:0000313" key="5">
    <source>
        <dbReference type="Proteomes" id="UP000070433"/>
    </source>
</evidence>
<keyword evidence="5" id="KW-1185">Reference proteome</keyword>
<evidence type="ECO:0000256" key="1">
    <source>
        <dbReference type="PIRSR" id="PIRSR014972-1"/>
    </source>
</evidence>
<dbReference type="PANTHER" id="PTHR36934">
    <property type="entry name" value="BLR0278 PROTEIN"/>
    <property type="match status" value="1"/>
</dbReference>
<feature type="active site" evidence="1">
    <location>
        <position position="69"/>
    </location>
</feature>
<evidence type="ECO:0000259" key="3">
    <source>
        <dbReference type="Pfam" id="PF22636"/>
    </source>
</evidence>
<accession>A0A127JR57</accession>
<gene>
    <name evidence="4" type="ORF">UC35_05890</name>
</gene>
<feature type="binding site" evidence="2">
    <location>
        <position position="62"/>
    </location>
    <ligand>
        <name>substrate</name>
    </ligand>
</feature>
<dbReference type="EMBL" id="CP010951">
    <property type="protein sequence ID" value="AMO22504.1"/>
    <property type="molecule type" value="Genomic_DNA"/>
</dbReference>
<name>A0A127JR57_9BURK</name>
<dbReference type="RefSeq" id="WP_061497112.1">
    <property type="nucleotide sequence ID" value="NZ_CP010951.1"/>
</dbReference>
<dbReference type="SUPFAM" id="SSF54637">
    <property type="entry name" value="Thioesterase/thiol ester dehydrase-isomerase"/>
    <property type="match status" value="1"/>
</dbReference>
<dbReference type="PIRSF" id="PIRSF014972">
    <property type="entry name" value="FlK"/>
    <property type="match status" value="1"/>
</dbReference>
<dbReference type="Proteomes" id="UP000070433">
    <property type="component" value="Chromosome"/>
</dbReference>
<dbReference type="AlphaFoldDB" id="A0A127JR57"/>
<dbReference type="InterPro" id="IPR054485">
    <property type="entry name" value="FlK-like_dom"/>
</dbReference>
<feature type="binding site" evidence="2">
    <location>
        <position position="113"/>
    </location>
    <ligand>
        <name>substrate</name>
    </ligand>
</feature>
<dbReference type="Gene3D" id="3.10.129.10">
    <property type="entry name" value="Hotdog Thioesterase"/>
    <property type="match status" value="1"/>
</dbReference>
<dbReference type="PANTHER" id="PTHR36934:SF1">
    <property type="entry name" value="THIOESTERASE DOMAIN-CONTAINING PROTEIN"/>
    <property type="match status" value="1"/>
</dbReference>
<proteinExistence type="predicted"/>
<dbReference type="InterPro" id="IPR029069">
    <property type="entry name" value="HotDog_dom_sf"/>
</dbReference>
<dbReference type="OrthoDB" id="8526175at2"/>
<evidence type="ECO:0000313" key="4">
    <source>
        <dbReference type="EMBL" id="AMO22504.1"/>
    </source>
</evidence>
<evidence type="ECO:0000256" key="2">
    <source>
        <dbReference type="PIRSR" id="PIRSR014972-2"/>
    </source>
</evidence>
<dbReference type="InterPro" id="IPR025540">
    <property type="entry name" value="FlK"/>
</dbReference>
<feature type="active site" evidence="1">
    <location>
        <position position="43"/>
    </location>
</feature>
<protein>
    <submittedName>
        <fullName evidence="4">LysR family transcriptional regulator</fullName>
    </submittedName>
</protein>
<dbReference type="Pfam" id="PF22636">
    <property type="entry name" value="FlK"/>
    <property type="match status" value="1"/>
</dbReference>
<sequence>MKDSLKTGLRHTARLEVTRERTIDFMGEQARVYATPMLVRDVEVACRELLMPHLDAGEDSVGTRIELDHTGATLLGMAVSIEVELVALEGRAARFQVTASDSVEPICRANHHRFIVDVAKTAQRLAAKAAKATQTEAA</sequence>